<sequence>MMSSDKPEQNKDPIWDQHLKWLDLVINESRANQLKRERRKRRESVSK</sequence>
<proteinExistence type="predicted"/>
<reference evidence="2" key="1">
    <citation type="journal article" date="2019" name="Int. J. Syst. Evol. Microbiol.">
        <title>The Global Catalogue of Microorganisms (GCM) 10K type strain sequencing project: providing services to taxonomists for standard genome sequencing and annotation.</title>
        <authorList>
            <consortium name="The Broad Institute Genomics Platform"/>
            <consortium name="The Broad Institute Genome Sequencing Center for Infectious Disease"/>
            <person name="Wu L."/>
            <person name="Ma J."/>
        </authorList>
    </citation>
    <scope>NUCLEOTIDE SEQUENCE [LARGE SCALE GENOMIC DNA]</scope>
    <source>
        <strain evidence="2">KCTC 22280</strain>
    </source>
</reference>
<dbReference type="EMBL" id="BMXV01000006">
    <property type="protein sequence ID" value="GGY78540.1"/>
    <property type="molecule type" value="Genomic_DNA"/>
</dbReference>
<evidence type="ECO:0000313" key="1">
    <source>
        <dbReference type="EMBL" id="GGY78540.1"/>
    </source>
</evidence>
<keyword evidence="2" id="KW-1185">Reference proteome</keyword>
<name>A0ABQ3B3V3_9GAMM</name>
<protein>
    <submittedName>
        <fullName evidence="1">Uncharacterized protein</fullName>
    </submittedName>
</protein>
<organism evidence="1 2">
    <name type="scientific">Marinobacter zhanjiangensis</name>
    <dbReference type="NCBI Taxonomy" id="578215"/>
    <lineage>
        <taxon>Bacteria</taxon>
        <taxon>Pseudomonadati</taxon>
        <taxon>Pseudomonadota</taxon>
        <taxon>Gammaproteobacteria</taxon>
        <taxon>Pseudomonadales</taxon>
        <taxon>Marinobacteraceae</taxon>
        <taxon>Marinobacter</taxon>
    </lineage>
</organism>
<accession>A0ABQ3B3V3</accession>
<comment type="caution">
    <text evidence="1">The sequence shown here is derived from an EMBL/GenBank/DDBJ whole genome shotgun (WGS) entry which is preliminary data.</text>
</comment>
<evidence type="ECO:0000313" key="2">
    <source>
        <dbReference type="Proteomes" id="UP000601597"/>
    </source>
</evidence>
<gene>
    <name evidence="1" type="ORF">GCM10007071_27340</name>
</gene>
<dbReference type="Proteomes" id="UP000601597">
    <property type="component" value="Unassembled WGS sequence"/>
</dbReference>